<evidence type="ECO:0000313" key="1">
    <source>
        <dbReference type="EMBL" id="KAF7234062.1"/>
    </source>
</evidence>
<organism evidence="1 2">
    <name type="scientific">Paragonimus skrjabini miyazakii</name>
    <dbReference type="NCBI Taxonomy" id="59628"/>
    <lineage>
        <taxon>Eukaryota</taxon>
        <taxon>Metazoa</taxon>
        <taxon>Spiralia</taxon>
        <taxon>Lophotrochozoa</taxon>
        <taxon>Platyhelminthes</taxon>
        <taxon>Trematoda</taxon>
        <taxon>Digenea</taxon>
        <taxon>Plagiorchiida</taxon>
        <taxon>Troglotremata</taxon>
        <taxon>Troglotrematidae</taxon>
        <taxon>Paragonimus</taxon>
    </lineage>
</organism>
<dbReference type="EMBL" id="JTDE01014281">
    <property type="protein sequence ID" value="KAF7234062.1"/>
    <property type="molecule type" value="Genomic_DNA"/>
</dbReference>
<dbReference type="AlphaFoldDB" id="A0A8S9YCQ5"/>
<name>A0A8S9YCQ5_9TREM</name>
<comment type="caution">
    <text evidence="1">The sequence shown here is derived from an EMBL/GenBank/DDBJ whole genome shotgun (WGS) entry which is preliminary data.</text>
</comment>
<dbReference type="Proteomes" id="UP000822476">
    <property type="component" value="Unassembled WGS sequence"/>
</dbReference>
<accession>A0A8S9YCQ5</accession>
<gene>
    <name evidence="1" type="ORF">EG68_12579</name>
</gene>
<proteinExistence type="predicted"/>
<sequence>MARLNTMFTASYRDHSLNRNIVSEQCTFIY</sequence>
<evidence type="ECO:0000313" key="2">
    <source>
        <dbReference type="Proteomes" id="UP000822476"/>
    </source>
</evidence>
<reference evidence="1" key="1">
    <citation type="submission" date="2019-07" db="EMBL/GenBank/DDBJ databases">
        <title>Annotation for the trematode Paragonimus miyazaki's.</title>
        <authorList>
            <person name="Choi Y.-J."/>
        </authorList>
    </citation>
    <scope>NUCLEOTIDE SEQUENCE</scope>
    <source>
        <strain evidence="1">Japan</strain>
    </source>
</reference>
<keyword evidence="2" id="KW-1185">Reference proteome</keyword>
<protein>
    <submittedName>
        <fullName evidence="1">Uncharacterized protein</fullName>
    </submittedName>
</protein>